<evidence type="ECO:0000313" key="10">
    <source>
        <dbReference type="EMBL" id="QDT24909.1"/>
    </source>
</evidence>
<comment type="function">
    <text evidence="8">Involved in phosphonate degradation.</text>
</comment>
<evidence type="ECO:0000256" key="5">
    <source>
        <dbReference type="ARBA" id="ARBA00022842"/>
    </source>
</evidence>
<organism evidence="10 11">
    <name type="scientific">Gimesia panareensis</name>
    <dbReference type="NCBI Taxonomy" id="2527978"/>
    <lineage>
        <taxon>Bacteria</taxon>
        <taxon>Pseudomonadati</taxon>
        <taxon>Planctomycetota</taxon>
        <taxon>Planctomycetia</taxon>
        <taxon>Planctomycetales</taxon>
        <taxon>Planctomycetaceae</taxon>
        <taxon>Gimesia</taxon>
    </lineage>
</organism>
<keyword evidence="3" id="KW-0479">Metal-binding</keyword>
<sequence length="272" mass="29799">MKVSMQSTQIKLVIFDWAGTTIDHGCFAPISAFIKAFKACGVEVTPQQARGPMGLHKQDHIRSLFQLDEIAAQWEALHQRPWSEDDVKQIYETFMPLQIEEAKLYTDLVPGLCESLAPLKVRGIKIGSTTGYPRVVAEPILQSAREQGYYPDFSMCADEVPAGRPAPWMIYRNMEALGVYPPRAVIKVGDTVPDIEAGLNAGTWTVGLTQTGSEVGLSIDELAALDPDQKQQLLQAAETKLKNAGAHFVIPTLDGLSAIIDQIEAGEVRYGC</sequence>
<dbReference type="InterPro" id="IPR023198">
    <property type="entry name" value="PGP-like_dom2"/>
</dbReference>
<dbReference type="InterPro" id="IPR006439">
    <property type="entry name" value="HAD-SF_hydro_IA"/>
</dbReference>
<evidence type="ECO:0000256" key="4">
    <source>
        <dbReference type="ARBA" id="ARBA00022801"/>
    </source>
</evidence>
<dbReference type="NCBIfam" id="TIGR01422">
    <property type="entry name" value="phosphonatase"/>
    <property type="match status" value="1"/>
</dbReference>
<dbReference type="InterPro" id="IPR036412">
    <property type="entry name" value="HAD-like_sf"/>
</dbReference>
<evidence type="ECO:0000256" key="3">
    <source>
        <dbReference type="ARBA" id="ARBA00022723"/>
    </source>
</evidence>
<dbReference type="FunFam" id="1.10.150.240:FF:000006">
    <property type="entry name" value="Phosphonoacetaldehyde hydrolase"/>
    <property type="match status" value="1"/>
</dbReference>
<dbReference type="GO" id="GO:0006281">
    <property type="term" value="P:DNA repair"/>
    <property type="evidence" value="ECO:0007669"/>
    <property type="project" value="TreeGrafter"/>
</dbReference>
<evidence type="ECO:0000256" key="8">
    <source>
        <dbReference type="ARBA" id="ARBA00056573"/>
    </source>
</evidence>
<dbReference type="NCBIfam" id="TIGR01549">
    <property type="entry name" value="HAD-SF-IA-v1"/>
    <property type="match status" value="1"/>
</dbReference>
<dbReference type="SFLD" id="SFLDG01135">
    <property type="entry name" value="C1.5.6:_HAD__Beta-PGM__Phospha"/>
    <property type="match status" value="1"/>
</dbReference>
<protein>
    <recommendedName>
        <fullName evidence="9">phosphonoacetaldehyde hydrolase</fullName>
        <ecNumber evidence="9">3.11.1.1</ecNumber>
    </recommendedName>
</protein>
<comment type="cofactor">
    <cofactor evidence="1">
        <name>Mg(2+)</name>
        <dbReference type="ChEBI" id="CHEBI:18420"/>
    </cofactor>
</comment>
<dbReference type="Pfam" id="PF00702">
    <property type="entry name" value="Hydrolase"/>
    <property type="match status" value="1"/>
</dbReference>
<evidence type="ECO:0000256" key="9">
    <source>
        <dbReference type="ARBA" id="ARBA00066472"/>
    </source>
</evidence>
<evidence type="ECO:0000313" key="11">
    <source>
        <dbReference type="Proteomes" id="UP000315647"/>
    </source>
</evidence>
<dbReference type="GO" id="GO:0050194">
    <property type="term" value="F:phosphonoacetaldehyde hydrolase activity"/>
    <property type="evidence" value="ECO:0007669"/>
    <property type="project" value="UniProtKB-EC"/>
</dbReference>
<keyword evidence="5" id="KW-0460">Magnesium</keyword>
<dbReference type="HAMAP" id="MF_01375">
    <property type="entry name" value="PhnX"/>
    <property type="match status" value="1"/>
</dbReference>
<comment type="subunit">
    <text evidence="2">Homodimer.</text>
</comment>
<evidence type="ECO:0000256" key="1">
    <source>
        <dbReference type="ARBA" id="ARBA00001946"/>
    </source>
</evidence>
<dbReference type="Gene3D" id="1.10.150.240">
    <property type="entry name" value="Putative phosphatase, domain 2"/>
    <property type="match status" value="1"/>
</dbReference>
<dbReference type="EC" id="3.11.1.1" evidence="9"/>
<keyword evidence="6" id="KW-0704">Schiff base</keyword>
<dbReference type="PANTHER" id="PTHR43434:SF19">
    <property type="entry name" value="PHOSPHONOACETALDEHYDE HYDROLASE"/>
    <property type="match status" value="1"/>
</dbReference>
<dbReference type="InterPro" id="IPR006323">
    <property type="entry name" value="Phosphonoacetald_hydro"/>
</dbReference>
<dbReference type="AlphaFoldDB" id="A0A517PZV2"/>
<gene>
    <name evidence="10" type="primary">phnX</name>
    <name evidence="10" type="ORF">Enr10x_02010</name>
</gene>
<dbReference type="SFLD" id="SFLDS00003">
    <property type="entry name" value="Haloacid_Dehalogenase"/>
    <property type="match status" value="1"/>
</dbReference>
<accession>A0A517PZV2</accession>
<keyword evidence="4 10" id="KW-0378">Hydrolase</keyword>
<dbReference type="SFLD" id="SFLDG01129">
    <property type="entry name" value="C1.5:_HAD__Beta-PGM__Phosphata"/>
    <property type="match status" value="1"/>
</dbReference>
<dbReference type="GO" id="GO:0005829">
    <property type="term" value="C:cytosol"/>
    <property type="evidence" value="ECO:0007669"/>
    <property type="project" value="TreeGrafter"/>
</dbReference>
<reference evidence="10 11" key="1">
    <citation type="submission" date="2019-03" db="EMBL/GenBank/DDBJ databases">
        <title>Deep-cultivation of Planctomycetes and their phenomic and genomic characterization uncovers novel biology.</title>
        <authorList>
            <person name="Wiegand S."/>
            <person name="Jogler M."/>
            <person name="Boedeker C."/>
            <person name="Pinto D."/>
            <person name="Vollmers J."/>
            <person name="Rivas-Marin E."/>
            <person name="Kohn T."/>
            <person name="Peeters S.H."/>
            <person name="Heuer A."/>
            <person name="Rast P."/>
            <person name="Oberbeckmann S."/>
            <person name="Bunk B."/>
            <person name="Jeske O."/>
            <person name="Meyerdierks A."/>
            <person name="Storesund J.E."/>
            <person name="Kallscheuer N."/>
            <person name="Luecker S."/>
            <person name="Lage O.M."/>
            <person name="Pohl T."/>
            <person name="Merkel B.J."/>
            <person name="Hornburger P."/>
            <person name="Mueller R.-W."/>
            <person name="Bruemmer F."/>
            <person name="Labrenz M."/>
            <person name="Spormann A.M."/>
            <person name="Op den Camp H."/>
            <person name="Overmann J."/>
            <person name="Amann R."/>
            <person name="Jetten M.S.M."/>
            <person name="Mascher T."/>
            <person name="Medema M.H."/>
            <person name="Devos D.P."/>
            <person name="Kaster A.-K."/>
            <person name="Ovreas L."/>
            <person name="Rohde M."/>
            <person name="Galperin M.Y."/>
            <person name="Jogler C."/>
        </authorList>
    </citation>
    <scope>NUCLEOTIDE SEQUENCE [LARGE SCALE GENOMIC DNA]</scope>
    <source>
        <strain evidence="10 11">Enr10</strain>
    </source>
</reference>
<evidence type="ECO:0000256" key="6">
    <source>
        <dbReference type="ARBA" id="ARBA00023270"/>
    </source>
</evidence>
<proteinExistence type="inferred from homology"/>
<dbReference type="GO" id="GO:0019700">
    <property type="term" value="P:organic phosphonate catabolic process"/>
    <property type="evidence" value="ECO:0007669"/>
    <property type="project" value="InterPro"/>
</dbReference>
<evidence type="ECO:0000256" key="7">
    <source>
        <dbReference type="ARBA" id="ARBA00052005"/>
    </source>
</evidence>
<dbReference type="InterPro" id="IPR050155">
    <property type="entry name" value="HAD-like_hydrolase_sf"/>
</dbReference>
<dbReference type="CDD" id="cd02586">
    <property type="entry name" value="HAD_PHN"/>
    <property type="match status" value="1"/>
</dbReference>
<name>A0A517PZV2_9PLAN</name>
<comment type="catalytic activity">
    <reaction evidence="7">
        <text>phosphonoacetaldehyde + H2O = acetaldehyde + phosphate + H(+)</text>
        <dbReference type="Rhea" id="RHEA:18905"/>
        <dbReference type="ChEBI" id="CHEBI:15343"/>
        <dbReference type="ChEBI" id="CHEBI:15377"/>
        <dbReference type="ChEBI" id="CHEBI:15378"/>
        <dbReference type="ChEBI" id="CHEBI:43474"/>
        <dbReference type="ChEBI" id="CHEBI:58383"/>
        <dbReference type="EC" id="3.11.1.1"/>
    </reaction>
</comment>
<keyword evidence="11" id="KW-1185">Reference proteome</keyword>
<dbReference type="Gene3D" id="3.40.50.1000">
    <property type="entry name" value="HAD superfamily/HAD-like"/>
    <property type="match status" value="1"/>
</dbReference>
<dbReference type="GO" id="GO:0046872">
    <property type="term" value="F:metal ion binding"/>
    <property type="evidence" value="ECO:0007669"/>
    <property type="project" value="UniProtKB-KW"/>
</dbReference>
<dbReference type="Proteomes" id="UP000315647">
    <property type="component" value="Chromosome"/>
</dbReference>
<dbReference type="SUPFAM" id="SSF56784">
    <property type="entry name" value="HAD-like"/>
    <property type="match status" value="1"/>
</dbReference>
<dbReference type="EMBL" id="CP037421">
    <property type="protein sequence ID" value="QDT24909.1"/>
    <property type="molecule type" value="Genomic_DNA"/>
</dbReference>
<evidence type="ECO:0000256" key="2">
    <source>
        <dbReference type="ARBA" id="ARBA00011738"/>
    </source>
</evidence>
<dbReference type="GO" id="GO:0008967">
    <property type="term" value="F:phosphoglycolate phosphatase activity"/>
    <property type="evidence" value="ECO:0007669"/>
    <property type="project" value="TreeGrafter"/>
</dbReference>
<dbReference type="PANTHER" id="PTHR43434">
    <property type="entry name" value="PHOSPHOGLYCOLATE PHOSPHATASE"/>
    <property type="match status" value="1"/>
</dbReference>
<dbReference type="InterPro" id="IPR023214">
    <property type="entry name" value="HAD_sf"/>
</dbReference>